<reference evidence="1" key="1">
    <citation type="submission" date="2021-01" db="EMBL/GenBank/DDBJ databases">
        <authorList>
            <person name="Corre E."/>
            <person name="Pelletier E."/>
            <person name="Niang G."/>
            <person name="Scheremetjew M."/>
            <person name="Finn R."/>
            <person name="Kale V."/>
            <person name="Holt S."/>
            <person name="Cochrane G."/>
            <person name="Meng A."/>
            <person name="Brown T."/>
            <person name="Cohen L."/>
        </authorList>
    </citation>
    <scope>NUCLEOTIDE SEQUENCE</scope>
    <source>
        <strain evidence="1">CCAP979/52</strain>
    </source>
</reference>
<protein>
    <submittedName>
        <fullName evidence="1">Uncharacterized protein</fullName>
    </submittedName>
</protein>
<gene>
    <name evidence="1" type="ORF">CCUR1050_LOCUS2044</name>
</gene>
<sequence>MNRDRIRGTYVSQSVGSKEVGTYFKFVAELDDGQYVSIFDGVTEYRLTELLRHEVRAGHKGGIYVCQSLYDLLSLSPLPSKSACLDAPWAVVRMIGWGAKLSYSEHGSSKLAISHVLPVQFVSLPSDAKARFILRSQRMFAAAQAQREGGTVPPSRKVLRPTPQETQDIYQDWMQLLELIGNDDGE</sequence>
<name>A0A7S0LZ44_9CRYP</name>
<dbReference type="AlphaFoldDB" id="A0A7S0LZ44"/>
<proteinExistence type="predicted"/>
<dbReference type="EMBL" id="HBEZ01003660">
    <property type="protein sequence ID" value="CAD8624368.1"/>
    <property type="molecule type" value="Transcribed_RNA"/>
</dbReference>
<evidence type="ECO:0000313" key="1">
    <source>
        <dbReference type="EMBL" id="CAD8624368.1"/>
    </source>
</evidence>
<organism evidence="1">
    <name type="scientific">Cryptomonas curvata</name>
    <dbReference type="NCBI Taxonomy" id="233186"/>
    <lineage>
        <taxon>Eukaryota</taxon>
        <taxon>Cryptophyceae</taxon>
        <taxon>Cryptomonadales</taxon>
        <taxon>Cryptomonadaceae</taxon>
        <taxon>Cryptomonas</taxon>
    </lineage>
</organism>
<accession>A0A7S0LZ44</accession>